<dbReference type="OrthoDB" id="9997229at2759"/>
<evidence type="ECO:0000256" key="1">
    <source>
        <dbReference type="SAM" id="MobiDB-lite"/>
    </source>
</evidence>
<name>A0A4C1WIN4_EUMVA</name>
<protein>
    <submittedName>
        <fullName evidence="2">Uncharacterized protein</fullName>
    </submittedName>
</protein>
<evidence type="ECO:0000313" key="3">
    <source>
        <dbReference type="Proteomes" id="UP000299102"/>
    </source>
</evidence>
<dbReference type="AlphaFoldDB" id="A0A4C1WIN4"/>
<feature type="region of interest" description="Disordered" evidence="1">
    <location>
        <begin position="1"/>
        <end position="22"/>
    </location>
</feature>
<organism evidence="2 3">
    <name type="scientific">Eumeta variegata</name>
    <name type="common">Bagworm moth</name>
    <name type="synonym">Eumeta japonica</name>
    <dbReference type="NCBI Taxonomy" id="151549"/>
    <lineage>
        <taxon>Eukaryota</taxon>
        <taxon>Metazoa</taxon>
        <taxon>Ecdysozoa</taxon>
        <taxon>Arthropoda</taxon>
        <taxon>Hexapoda</taxon>
        <taxon>Insecta</taxon>
        <taxon>Pterygota</taxon>
        <taxon>Neoptera</taxon>
        <taxon>Endopterygota</taxon>
        <taxon>Lepidoptera</taxon>
        <taxon>Glossata</taxon>
        <taxon>Ditrysia</taxon>
        <taxon>Tineoidea</taxon>
        <taxon>Psychidae</taxon>
        <taxon>Oiketicinae</taxon>
        <taxon>Eumeta</taxon>
    </lineage>
</organism>
<keyword evidence="3" id="KW-1185">Reference proteome</keyword>
<evidence type="ECO:0000313" key="2">
    <source>
        <dbReference type="EMBL" id="GBP50007.1"/>
    </source>
</evidence>
<accession>A0A4C1WIN4</accession>
<sequence>MLFVSRQAWSHRHLTPSDNKVDQPTLRIHPSIAAHWARSMEYSVMIDTHFTVQLVEADVQAVCNKVSMVQSKPMPYRRHSQIDSWNAGEKKEGSENVKPAHCIIRRNFRAAQLRALYCEVTVHPKPVQDGDRQRPWFSNHALDNNTEIDNRKVVGCLKTSLHYYANGNLLFIWYELIARTVCVCHVRFTDKAAFLRLPRRKWLISARELAASAADPWAVDRVSGASALRPRTATWLCLFVPMGTSIDYVRYFWDCLSKRCQQEPISKVPLSSCPSATGSVSFETL</sequence>
<gene>
    <name evidence="2" type="ORF">EVAR_46629_1</name>
</gene>
<dbReference type="Proteomes" id="UP000299102">
    <property type="component" value="Unassembled WGS sequence"/>
</dbReference>
<comment type="caution">
    <text evidence="2">The sequence shown here is derived from an EMBL/GenBank/DDBJ whole genome shotgun (WGS) entry which is preliminary data.</text>
</comment>
<reference evidence="2 3" key="1">
    <citation type="journal article" date="2019" name="Commun. Biol.">
        <title>The bagworm genome reveals a unique fibroin gene that provides high tensile strength.</title>
        <authorList>
            <person name="Kono N."/>
            <person name="Nakamura H."/>
            <person name="Ohtoshi R."/>
            <person name="Tomita M."/>
            <person name="Numata K."/>
            <person name="Arakawa K."/>
        </authorList>
    </citation>
    <scope>NUCLEOTIDE SEQUENCE [LARGE SCALE GENOMIC DNA]</scope>
</reference>
<dbReference type="EMBL" id="BGZK01000556">
    <property type="protein sequence ID" value="GBP50007.1"/>
    <property type="molecule type" value="Genomic_DNA"/>
</dbReference>
<proteinExistence type="predicted"/>